<comment type="caution">
    <text evidence="1">The sequence shown here is derived from an EMBL/GenBank/DDBJ whole genome shotgun (WGS) entry which is preliminary data.</text>
</comment>
<reference evidence="1" key="1">
    <citation type="submission" date="2022-01" db="EMBL/GenBank/DDBJ databases">
        <title>Whole genome-based taxonomy of the Shewanellaceae.</title>
        <authorList>
            <person name="Martin-Rodriguez A.J."/>
        </authorList>
    </citation>
    <scope>NUCLEOTIDE SEQUENCE</scope>
    <source>
        <strain evidence="1">DSM 16422</strain>
    </source>
</reference>
<proteinExistence type="predicted"/>
<dbReference type="AlphaFoldDB" id="A0A9X1ZIZ7"/>
<gene>
    <name evidence="1" type="ORF">L2672_10980</name>
</gene>
<dbReference type="RefSeq" id="WP_248995896.1">
    <property type="nucleotide sequence ID" value="NZ_JAKIKP010000007.1"/>
</dbReference>
<accession>A0A9X1ZIZ7</accession>
<keyword evidence="2" id="KW-1185">Reference proteome</keyword>
<organism evidence="1 2">
    <name type="scientific">Shewanella gaetbuli</name>
    <dbReference type="NCBI Taxonomy" id="220752"/>
    <lineage>
        <taxon>Bacteria</taxon>
        <taxon>Pseudomonadati</taxon>
        <taxon>Pseudomonadota</taxon>
        <taxon>Gammaproteobacteria</taxon>
        <taxon>Alteromonadales</taxon>
        <taxon>Shewanellaceae</taxon>
        <taxon>Shewanella</taxon>
    </lineage>
</organism>
<dbReference type="Proteomes" id="UP001139333">
    <property type="component" value="Unassembled WGS sequence"/>
</dbReference>
<sequence>MKEQFNITGMFYEHSGYKCRKYLDIRCKSSNSNIPDLMVIMMNPGASKPINGVDNSCEVTLTIPDRTQDQIMEVMRNTSRVFARILNLSDLRTPKSKVLYDFICSEKSKCFPHSIFDPQRNNELNELFIKDVPVIFAWGIDPALNHLAEMAIKTLKIKSPIGKLKTDSVLAYYHPLPRGDKQQIQWVNDITHMLNMVSAKKTFRFFYAKKTYNTWPKLFVLSDDGVLYSEYLNHNKLTIYKESVSCSGFDDNQFKWEGYQPIVEINRGEALCTRLTNQVNWVEQYMQTYEQGAGVFI</sequence>
<dbReference type="EMBL" id="JAKIKP010000007">
    <property type="protein sequence ID" value="MCL1143219.1"/>
    <property type="molecule type" value="Genomic_DNA"/>
</dbReference>
<evidence type="ECO:0000313" key="1">
    <source>
        <dbReference type="EMBL" id="MCL1143219.1"/>
    </source>
</evidence>
<name>A0A9X1ZIZ7_9GAMM</name>
<evidence type="ECO:0000313" key="2">
    <source>
        <dbReference type="Proteomes" id="UP001139333"/>
    </source>
</evidence>
<protein>
    <submittedName>
        <fullName evidence="1">DUF1643 domain-containing protein</fullName>
    </submittedName>
</protein>